<evidence type="ECO:0000256" key="4">
    <source>
        <dbReference type="ARBA" id="ARBA00022643"/>
    </source>
</evidence>
<keyword evidence="4" id="KW-0288">FMN</keyword>
<dbReference type="OrthoDB" id="9812105at2"/>
<dbReference type="SUPFAM" id="SSF55469">
    <property type="entry name" value="FMN-dependent nitroreductase-like"/>
    <property type="match status" value="1"/>
</dbReference>
<dbReference type="CDD" id="cd20609">
    <property type="entry name" value="nitroreductase"/>
    <property type="match status" value="1"/>
</dbReference>
<evidence type="ECO:0000259" key="6">
    <source>
        <dbReference type="Pfam" id="PF00881"/>
    </source>
</evidence>
<dbReference type="InterPro" id="IPR000415">
    <property type="entry name" value="Nitroreductase-like"/>
</dbReference>
<keyword evidence="5" id="KW-0560">Oxidoreductase</keyword>
<dbReference type="PATRIC" id="fig|626937.4.peg.277"/>
<organism evidence="7 8">
    <name type="scientific">Christensenella minuta</name>
    <dbReference type="NCBI Taxonomy" id="626937"/>
    <lineage>
        <taxon>Bacteria</taxon>
        <taxon>Bacillati</taxon>
        <taxon>Bacillota</taxon>
        <taxon>Clostridia</taxon>
        <taxon>Christensenellales</taxon>
        <taxon>Christensenellaceae</taxon>
        <taxon>Christensenella</taxon>
    </lineage>
</organism>
<dbReference type="STRING" id="626937.HMPREF3293_00276"/>
<dbReference type="Gene3D" id="3.40.109.10">
    <property type="entry name" value="NADH Oxidase"/>
    <property type="match status" value="1"/>
</dbReference>
<accession>A0A136Q890</accession>
<dbReference type="InterPro" id="IPR029479">
    <property type="entry name" value="Nitroreductase"/>
</dbReference>
<proteinExistence type="inferred from homology"/>
<comment type="cofactor">
    <cofactor evidence="1">
        <name>FMN</name>
        <dbReference type="ChEBI" id="CHEBI:58210"/>
    </cofactor>
</comment>
<gene>
    <name evidence="7" type="ORF">HMPREF3293_00276</name>
</gene>
<reference evidence="7 8" key="1">
    <citation type="submission" date="2016-02" db="EMBL/GenBank/DDBJ databases">
        <authorList>
            <person name="Wen L."/>
            <person name="He K."/>
            <person name="Yang H."/>
        </authorList>
    </citation>
    <scope>NUCLEOTIDE SEQUENCE [LARGE SCALE GENOMIC DNA]</scope>
    <source>
        <strain evidence="7 8">DSM 22607</strain>
    </source>
</reference>
<comment type="caution">
    <text evidence="7">The sequence shown here is derived from an EMBL/GenBank/DDBJ whole genome shotgun (WGS) entry which is preliminary data.</text>
</comment>
<dbReference type="AlphaFoldDB" id="A0A136Q890"/>
<feature type="domain" description="Nitroreductase" evidence="6">
    <location>
        <begin position="8"/>
        <end position="63"/>
    </location>
</feature>
<keyword evidence="8" id="KW-1185">Reference proteome</keyword>
<dbReference type="Pfam" id="PF00881">
    <property type="entry name" value="Nitroreductase"/>
    <property type="match status" value="1"/>
</dbReference>
<dbReference type="GO" id="GO:0016491">
    <property type="term" value="F:oxidoreductase activity"/>
    <property type="evidence" value="ECO:0007669"/>
    <property type="project" value="UniProtKB-KW"/>
</dbReference>
<dbReference type="PANTHER" id="PTHR43673">
    <property type="entry name" value="NAD(P)H NITROREDUCTASE YDGI-RELATED"/>
    <property type="match status" value="1"/>
</dbReference>
<sequence>MSFLELAKKRYSVRSYKEAPVEREKLDQILGVGRVAPTGANKQPQRLIVVQSKEGLEKVGKAARFYGAPCVIIVCSDTGETWKRPYDGKKLTDIDASIVTDHMMMQATELGLGTLWICWFDPGVLRAEFDIPGHLEIVNLLAVGYADGEPQSPERHGKVRKPLGETVFYEDLQ</sequence>
<evidence type="ECO:0000256" key="1">
    <source>
        <dbReference type="ARBA" id="ARBA00001917"/>
    </source>
</evidence>
<dbReference type="KEGG" id="cmiu:B1H56_06610"/>
<name>A0A136Q890_9FIRM</name>
<keyword evidence="3" id="KW-0285">Flavoprotein</keyword>
<evidence type="ECO:0000256" key="5">
    <source>
        <dbReference type="ARBA" id="ARBA00023002"/>
    </source>
</evidence>
<dbReference type="EMBL" id="LSZW01000023">
    <property type="protein sequence ID" value="KXK66888.1"/>
    <property type="molecule type" value="Genomic_DNA"/>
</dbReference>
<dbReference type="Proteomes" id="UP000070366">
    <property type="component" value="Unassembled WGS sequence"/>
</dbReference>
<evidence type="ECO:0000313" key="8">
    <source>
        <dbReference type="Proteomes" id="UP000070366"/>
    </source>
</evidence>
<comment type="similarity">
    <text evidence="2">Belongs to the nitroreductase family.</text>
</comment>
<evidence type="ECO:0000256" key="2">
    <source>
        <dbReference type="ARBA" id="ARBA00007118"/>
    </source>
</evidence>
<evidence type="ECO:0000256" key="3">
    <source>
        <dbReference type="ARBA" id="ARBA00022630"/>
    </source>
</evidence>
<dbReference type="PANTHER" id="PTHR43673:SF2">
    <property type="entry name" value="NITROREDUCTASE"/>
    <property type="match status" value="1"/>
</dbReference>
<protein>
    <submittedName>
        <fullName evidence="7">Nitroreductase family protein</fullName>
    </submittedName>
</protein>
<evidence type="ECO:0000313" key="7">
    <source>
        <dbReference type="EMBL" id="KXK66888.1"/>
    </source>
</evidence>
<dbReference type="RefSeq" id="WP_066523379.1">
    <property type="nucleotide sequence ID" value="NZ_CABMOF010000017.1"/>
</dbReference>